<keyword evidence="5" id="KW-1185">Reference proteome</keyword>
<reference evidence="4 5" key="1">
    <citation type="submission" date="2018-05" db="EMBL/GenBank/DDBJ databases">
        <title>Klebsiella quasipneumonaiae provides a window into carbapenemase gene transfer, plasmid rearrangements and nosocomial acquisition from the hospital environment.</title>
        <authorList>
            <person name="Mathers A.J."/>
            <person name="Vegesana K."/>
            <person name="Stoesser N."/>
            <person name="Crook D."/>
            <person name="Vaughan A."/>
            <person name="Barry K."/>
            <person name="Parikh H."/>
            <person name="Sebra R."/>
            <person name="Kotay S."/>
            <person name="Walker A.S."/>
            <person name="Sheppard A.E."/>
        </authorList>
    </citation>
    <scope>NUCLEOTIDE SEQUENCE [LARGE SCALE GENOMIC DNA]</scope>
    <source>
        <strain evidence="2 5">CAV1947</strain>
        <strain evidence="3 4">CAV2018</strain>
    </source>
</reference>
<accession>A0AAI8J0A6</accession>
<gene>
    <name evidence="3" type="ORF">DKC00_28035</name>
    <name evidence="2" type="ORF">DKC11_05155</name>
</gene>
<dbReference type="Proteomes" id="UP000245760">
    <property type="component" value="Chromosome"/>
</dbReference>
<dbReference type="EMBL" id="CP029432">
    <property type="protein sequence ID" value="AWL65320.1"/>
    <property type="molecule type" value="Genomic_DNA"/>
</dbReference>
<dbReference type="AlphaFoldDB" id="A0AAI8J0A6"/>
<organism evidence="3 4">
    <name type="scientific">Klebsiella quasipneumoniae</name>
    <dbReference type="NCBI Taxonomy" id="1463165"/>
    <lineage>
        <taxon>Bacteria</taxon>
        <taxon>Pseudomonadati</taxon>
        <taxon>Pseudomonadota</taxon>
        <taxon>Gammaproteobacteria</taxon>
        <taxon>Enterobacterales</taxon>
        <taxon>Enterobacteriaceae</taxon>
        <taxon>Klebsiella/Raoultella group</taxon>
        <taxon>Klebsiella</taxon>
        <taxon>Klebsiella pneumoniae complex</taxon>
    </lineage>
</organism>
<evidence type="ECO:0000313" key="4">
    <source>
        <dbReference type="Proteomes" id="UP000245649"/>
    </source>
</evidence>
<proteinExistence type="predicted"/>
<sequence>MAPYLLSSPGGAALTGPTMCQPARGPSRPDKAQPPPGKITAQQGCLEGNQCCACRACEVYACERTLQAG</sequence>
<dbReference type="Proteomes" id="UP000245649">
    <property type="component" value="Chromosome"/>
</dbReference>
<evidence type="ECO:0000256" key="1">
    <source>
        <dbReference type="SAM" id="MobiDB-lite"/>
    </source>
</evidence>
<protein>
    <submittedName>
        <fullName evidence="3">Uncharacterized protein</fullName>
    </submittedName>
</protein>
<evidence type="ECO:0000313" key="5">
    <source>
        <dbReference type="Proteomes" id="UP000245760"/>
    </source>
</evidence>
<evidence type="ECO:0000313" key="3">
    <source>
        <dbReference type="EMBL" id="AWL65320.1"/>
    </source>
</evidence>
<name>A0AAI8J0A6_9ENTR</name>
<feature type="region of interest" description="Disordered" evidence="1">
    <location>
        <begin position="1"/>
        <end position="39"/>
    </location>
</feature>
<evidence type="ECO:0000313" key="2">
    <source>
        <dbReference type="EMBL" id="AWL55291.1"/>
    </source>
</evidence>
<dbReference type="EMBL" id="CP029443">
    <property type="protein sequence ID" value="AWL55291.1"/>
    <property type="molecule type" value="Genomic_DNA"/>
</dbReference>